<dbReference type="AlphaFoldDB" id="A0AAU7KKZ1"/>
<evidence type="ECO:0000256" key="1">
    <source>
        <dbReference type="ARBA" id="ARBA00004202"/>
    </source>
</evidence>
<evidence type="ECO:0000256" key="4">
    <source>
        <dbReference type="ARBA" id="ARBA00022597"/>
    </source>
</evidence>
<protein>
    <submittedName>
        <fullName evidence="12">Sugar ABC transporter ATP-binding protein</fullName>
    </submittedName>
</protein>
<dbReference type="CDD" id="cd03215">
    <property type="entry name" value="ABC_Carb_Monos_II"/>
    <property type="match status" value="1"/>
</dbReference>
<dbReference type="InterPro" id="IPR027417">
    <property type="entry name" value="P-loop_NTPase"/>
</dbReference>
<proteinExistence type="predicted"/>
<keyword evidence="8" id="KW-1278">Translocase</keyword>
<feature type="region of interest" description="Disordered" evidence="10">
    <location>
        <begin position="504"/>
        <end position="528"/>
    </location>
</feature>
<dbReference type="GO" id="GO:0005886">
    <property type="term" value="C:plasma membrane"/>
    <property type="evidence" value="ECO:0007669"/>
    <property type="project" value="UniProtKB-SubCell"/>
</dbReference>
<dbReference type="EMBL" id="CP098827">
    <property type="protein sequence ID" value="XBO72365.1"/>
    <property type="molecule type" value="Genomic_DNA"/>
</dbReference>
<evidence type="ECO:0000313" key="12">
    <source>
        <dbReference type="EMBL" id="XBO72365.1"/>
    </source>
</evidence>
<dbReference type="Pfam" id="PF00005">
    <property type="entry name" value="ABC_tran"/>
    <property type="match status" value="2"/>
</dbReference>
<keyword evidence="9" id="KW-0472">Membrane</keyword>
<evidence type="ECO:0000256" key="9">
    <source>
        <dbReference type="ARBA" id="ARBA00023136"/>
    </source>
</evidence>
<evidence type="ECO:0000256" key="6">
    <source>
        <dbReference type="ARBA" id="ARBA00022741"/>
    </source>
</evidence>
<dbReference type="InterPro" id="IPR003439">
    <property type="entry name" value="ABC_transporter-like_ATP-bd"/>
</dbReference>
<dbReference type="GO" id="GO:0005524">
    <property type="term" value="F:ATP binding"/>
    <property type="evidence" value="ECO:0007669"/>
    <property type="project" value="UniProtKB-KW"/>
</dbReference>
<keyword evidence="2" id="KW-0813">Transport</keyword>
<name>A0AAU7KKZ1_9GAMM</name>
<dbReference type="PROSITE" id="PS50893">
    <property type="entry name" value="ABC_TRANSPORTER_2"/>
    <property type="match status" value="2"/>
</dbReference>
<dbReference type="RefSeq" id="WP_348827808.1">
    <property type="nucleotide sequence ID" value="NZ_CP098827.1"/>
</dbReference>
<evidence type="ECO:0000256" key="7">
    <source>
        <dbReference type="ARBA" id="ARBA00022840"/>
    </source>
</evidence>
<evidence type="ECO:0000256" key="5">
    <source>
        <dbReference type="ARBA" id="ARBA00022737"/>
    </source>
</evidence>
<evidence type="ECO:0000259" key="11">
    <source>
        <dbReference type="PROSITE" id="PS50893"/>
    </source>
</evidence>
<gene>
    <name evidence="12" type="ORF">NFG58_06565</name>
</gene>
<evidence type="ECO:0000256" key="10">
    <source>
        <dbReference type="SAM" id="MobiDB-lite"/>
    </source>
</evidence>
<dbReference type="GO" id="GO:0016887">
    <property type="term" value="F:ATP hydrolysis activity"/>
    <property type="evidence" value="ECO:0007669"/>
    <property type="project" value="InterPro"/>
</dbReference>
<dbReference type="FunFam" id="3.40.50.300:FF:000127">
    <property type="entry name" value="Ribose import ATP-binding protein RbsA"/>
    <property type="match status" value="1"/>
</dbReference>
<keyword evidence="7 12" id="KW-0067">ATP-binding</keyword>
<dbReference type="Gene3D" id="3.40.50.300">
    <property type="entry name" value="P-loop containing nucleotide triphosphate hydrolases"/>
    <property type="match status" value="2"/>
</dbReference>
<evidence type="ECO:0000256" key="2">
    <source>
        <dbReference type="ARBA" id="ARBA00022448"/>
    </source>
</evidence>
<evidence type="ECO:0000256" key="8">
    <source>
        <dbReference type="ARBA" id="ARBA00022967"/>
    </source>
</evidence>
<keyword evidence="4" id="KW-0762">Sugar transport</keyword>
<keyword evidence="3" id="KW-1003">Cell membrane</keyword>
<accession>A0AAU7KKZ1</accession>
<dbReference type="CDD" id="cd03216">
    <property type="entry name" value="ABC_Carb_Monos_I"/>
    <property type="match status" value="1"/>
</dbReference>
<dbReference type="PROSITE" id="PS00211">
    <property type="entry name" value="ABC_TRANSPORTER_1"/>
    <property type="match status" value="1"/>
</dbReference>
<dbReference type="InterPro" id="IPR003593">
    <property type="entry name" value="AAA+_ATPase"/>
</dbReference>
<dbReference type="SUPFAM" id="SSF52540">
    <property type="entry name" value="P-loop containing nucleoside triphosphate hydrolases"/>
    <property type="match status" value="2"/>
</dbReference>
<organism evidence="12">
    <name type="scientific">Halomonas sp. RT37</name>
    <dbReference type="NCBI Taxonomy" id="2950872"/>
    <lineage>
        <taxon>Bacteria</taxon>
        <taxon>Pseudomonadati</taxon>
        <taxon>Pseudomonadota</taxon>
        <taxon>Gammaproteobacteria</taxon>
        <taxon>Oceanospirillales</taxon>
        <taxon>Halomonadaceae</taxon>
        <taxon>Halomonas</taxon>
    </lineage>
</organism>
<feature type="compositionally biased region" description="Basic and acidic residues" evidence="10">
    <location>
        <begin position="504"/>
        <end position="514"/>
    </location>
</feature>
<evidence type="ECO:0000256" key="3">
    <source>
        <dbReference type="ARBA" id="ARBA00022475"/>
    </source>
</evidence>
<feature type="domain" description="ABC transporter" evidence="11">
    <location>
        <begin position="258"/>
        <end position="502"/>
    </location>
</feature>
<keyword evidence="5" id="KW-0677">Repeat</keyword>
<dbReference type="InterPro" id="IPR017871">
    <property type="entry name" value="ABC_transporter-like_CS"/>
</dbReference>
<dbReference type="PANTHER" id="PTHR43790:SF3">
    <property type="entry name" value="D-ALLOSE IMPORT ATP-BINDING PROTEIN ALSA-RELATED"/>
    <property type="match status" value="1"/>
</dbReference>
<feature type="domain" description="ABC transporter" evidence="11">
    <location>
        <begin position="5"/>
        <end position="241"/>
    </location>
</feature>
<sequence>MTALIDMRDIHKRFGGTVALDGASLTIAPGEVHALIGQNGAGKSTLIKVLTGVYTPTSGQILLDGEPVAFSGPRRAQQAGVATIYQELNLVPLRSVTENMMMGFEPLHWWGGIDWPQAHRRARTVLEELGLDIDVRRPLSEYSTAIQQLVAIGRAVSQQVRLVIMDEPTSSLDEREVQRLFEVIRLLKSQGTSVLFVSHFLEELYAVCDCATIMRNGATVEQRTLSETPRLELVASMLGRKASDIQASGTTSFREMELDTDETLLEVESLATDKGLRGASLEVHQGEMVGLGGLLGAGRSELARALFGLDRTTRGSMRLAGQRYAPRHSRDAIAAGVALLSEDRKVEGIIPEMSVRENMTLPLLGTLSRRGVIQRRRERELAAHYIEALKIKTASMEQPIGQLSGGNQQKVLLARWLATQPRLLILDEPTRGVDIGAKREIQRIVQDYQAQGGAVLMISSEFEELAEGAQRVVIMHEGHSTRVLDNPGLSEDALVTAIATAQHDRADGAARDDAAPSATATDHQETAP</sequence>
<dbReference type="PANTHER" id="PTHR43790">
    <property type="entry name" value="CARBOHYDRATE TRANSPORT ATP-BINDING PROTEIN MG119-RELATED"/>
    <property type="match status" value="1"/>
</dbReference>
<keyword evidence="6" id="KW-0547">Nucleotide-binding</keyword>
<comment type="subcellular location">
    <subcellularLocation>
        <location evidence="1">Cell membrane</location>
        <topology evidence="1">Peripheral membrane protein</topology>
    </subcellularLocation>
</comment>
<dbReference type="InterPro" id="IPR050107">
    <property type="entry name" value="ABC_carbohydrate_import_ATPase"/>
</dbReference>
<dbReference type="SMART" id="SM00382">
    <property type="entry name" value="AAA"/>
    <property type="match status" value="2"/>
</dbReference>
<reference evidence="12" key="1">
    <citation type="submission" date="2022-06" db="EMBL/GenBank/DDBJ databases">
        <title>A novel DMS-producing enzyme.</title>
        <authorList>
            <person name="Zhang Y."/>
        </authorList>
    </citation>
    <scope>NUCLEOTIDE SEQUENCE</scope>
    <source>
        <strain evidence="12">RT37</strain>
    </source>
</reference>